<evidence type="ECO:0000256" key="5">
    <source>
        <dbReference type="ARBA" id="ARBA00022741"/>
    </source>
</evidence>
<dbReference type="InterPro" id="IPR045055">
    <property type="entry name" value="DNA2/NAM7-like"/>
</dbReference>
<evidence type="ECO:0000256" key="6">
    <source>
        <dbReference type="ARBA" id="ARBA00022771"/>
    </source>
</evidence>
<keyword evidence="11" id="KW-0391">Immunity</keyword>
<keyword evidence="10" id="KW-0067">ATP-binding</keyword>
<dbReference type="Proteomes" id="UP000006671">
    <property type="component" value="Unassembled WGS sequence"/>
</dbReference>
<dbReference type="OrthoDB" id="2423195at2759"/>
<evidence type="ECO:0000256" key="12">
    <source>
        <dbReference type="SAM" id="MobiDB-lite"/>
    </source>
</evidence>
<dbReference type="GO" id="GO:0004386">
    <property type="term" value="F:helicase activity"/>
    <property type="evidence" value="ECO:0007669"/>
    <property type="project" value="UniProtKB-KW"/>
</dbReference>
<dbReference type="GO" id="GO:0031380">
    <property type="term" value="C:nuclear RNA-directed RNA polymerase complex"/>
    <property type="evidence" value="ECO:0007669"/>
    <property type="project" value="TreeGrafter"/>
</dbReference>
<protein>
    <submittedName>
        <fullName evidence="14">Zinc-finger domain-containing protein</fullName>
    </submittedName>
</protein>
<dbReference type="RefSeq" id="XP_002673615.1">
    <property type="nucleotide sequence ID" value="XM_002673569.1"/>
</dbReference>
<dbReference type="CDD" id="cd06008">
    <property type="entry name" value="NF-X1-zinc-finger"/>
    <property type="match status" value="1"/>
</dbReference>
<dbReference type="EMBL" id="GG738889">
    <property type="protein sequence ID" value="EFC40871.1"/>
    <property type="molecule type" value="Genomic_DNA"/>
</dbReference>
<dbReference type="CDD" id="cd18808">
    <property type="entry name" value="SF1_C_Upf1"/>
    <property type="match status" value="1"/>
</dbReference>
<evidence type="ECO:0000259" key="13">
    <source>
        <dbReference type="PROSITE" id="PS51981"/>
    </source>
</evidence>
<evidence type="ECO:0000256" key="3">
    <source>
        <dbReference type="ARBA" id="ARBA00022723"/>
    </source>
</evidence>
<dbReference type="SMART" id="SM00438">
    <property type="entry name" value="ZnF_NFX"/>
    <property type="match status" value="4"/>
</dbReference>
<dbReference type="Pfam" id="PF25396">
    <property type="entry name" value="ZNFX1"/>
    <property type="match status" value="1"/>
</dbReference>
<dbReference type="GeneID" id="8855885"/>
<dbReference type="PANTHER" id="PTHR10887:SF341">
    <property type="entry name" value="NFX1-TYPE ZINC FINGER-CONTAINING PROTEIN 1"/>
    <property type="match status" value="1"/>
</dbReference>
<name>D2VQH5_NAEGR</name>
<dbReference type="InterPro" id="IPR046439">
    <property type="entry name" value="ZF_RZ_dom"/>
</dbReference>
<dbReference type="eggNOG" id="KOG1807">
    <property type="taxonomic scope" value="Eukaryota"/>
</dbReference>
<keyword evidence="3" id="KW-0479">Metal-binding</keyword>
<evidence type="ECO:0000256" key="7">
    <source>
        <dbReference type="ARBA" id="ARBA00022801"/>
    </source>
</evidence>
<evidence type="ECO:0000313" key="14">
    <source>
        <dbReference type="EMBL" id="EFC40871.1"/>
    </source>
</evidence>
<dbReference type="GO" id="GO:0005737">
    <property type="term" value="C:cytoplasm"/>
    <property type="evidence" value="ECO:0007669"/>
    <property type="project" value="UniProtKB-SubCell"/>
</dbReference>
<dbReference type="GO" id="GO:0002376">
    <property type="term" value="P:immune system process"/>
    <property type="evidence" value="ECO:0007669"/>
    <property type="project" value="UniProtKB-KW"/>
</dbReference>
<keyword evidence="6 14" id="KW-0863">Zinc-finger</keyword>
<evidence type="ECO:0000313" key="15">
    <source>
        <dbReference type="Proteomes" id="UP000006671"/>
    </source>
</evidence>
<dbReference type="Gene3D" id="3.40.50.300">
    <property type="entry name" value="P-loop containing nucleotide triphosphate hydrolases"/>
    <property type="match status" value="3"/>
</dbReference>
<dbReference type="Pfam" id="PF20173">
    <property type="entry name" value="ZnF_RZ-type"/>
    <property type="match status" value="1"/>
</dbReference>
<evidence type="ECO:0000256" key="10">
    <source>
        <dbReference type="ARBA" id="ARBA00022840"/>
    </source>
</evidence>
<reference evidence="14 15" key="1">
    <citation type="journal article" date="2010" name="Cell">
        <title>The genome of Naegleria gruberi illuminates early eukaryotic versatility.</title>
        <authorList>
            <person name="Fritz-Laylin L.K."/>
            <person name="Prochnik S.E."/>
            <person name="Ginger M.L."/>
            <person name="Dacks J.B."/>
            <person name="Carpenter M.L."/>
            <person name="Field M.C."/>
            <person name="Kuo A."/>
            <person name="Paredez A."/>
            <person name="Chapman J."/>
            <person name="Pham J."/>
            <person name="Shu S."/>
            <person name="Neupane R."/>
            <person name="Cipriano M."/>
            <person name="Mancuso J."/>
            <person name="Tu H."/>
            <person name="Salamov A."/>
            <person name="Lindquist E."/>
            <person name="Shapiro H."/>
            <person name="Lucas S."/>
            <person name="Grigoriev I.V."/>
            <person name="Cande W.Z."/>
            <person name="Fulton C."/>
            <person name="Rokhsar D.S."/>
            <person name="Dawson S.C."/>
        </authorList>
    </citation>
    <scope>NUCLEOTIDE SEQUENCE [LARGE SCALE GENOMIC DNA]</scope>
    <source>
        <strain evidence="14 15">NEG-M</strain>
    </source>
</reference>
<keyword evidence="8" id="KW-0347">Helicase</keyword>
<evidence type="ECO:0000256" key="1">
    <source>
        <dbReference type="ARBA" id="ARBA00004496"/>
    </source>
</evidence>
<feature type="domain" description="RZ-type" evidence="13">
    <location>
        <begin position="1909"/>
        <end position="1982"/>
    </location>
</feature>
<dbReference type="OMA" id="CTEKCEW"/>
<comment type="subcellular location">
    <subcellularLocation>
        <location evidence="1">Cytoplasm</location>
    </subcellularLocation>
</comment>
<dbReference type="SMART" id="SM00382">
    <property type="entry name" value="AAA"/>
    <property type="match status" value="1"/>
</dbReference>
<proteinExistence type="predicted"/>
<dbReference type="GO" id="GO:0031048">
    <property type="term" value="P:regulatory ncRNA-mediated heterochromatin formation"/>
    <property type="evidence" value="ECO:0007669"/>
    <property type="project" value="TreeGrafter"/>
</dbReference>
<dbReference type="GO" id="GO:0008270">
    <property type="term" value="F:zinc ion binding"/>
    <property type="evidence" value="ECO:0007669"/>
    <property type="project" value="UniProtKB-KW"/>
</dbReference>
<keyword evidence="9" id="KW-0862">Zinc</keyword>
<dbReference type="PROSITE" id="PS51981">
    <property type="entry name" value="ZF_RZ"/>
    <property type="match status" value="1"/>
</dbReference>
<dbReference type="InterPro" id="IPR027417">
    <property type="entry name" value="P-loop_NTPase"/>
</dbReference>
<gene>
    <name evidence="14" type="ORF">NAEGRDRAFT_80873</name>
</gene>
<evidence type="ECO:0000256" key="11">
    <source>
        <dbReference type="ARBA" id="ARBA00022859"/>
    </source>
</evidence>
<feature type="compositionally biased region" description="Polar residues" evidence="12">
    <location>
        <begin position="42"/>
        <end position="69"/>
    </location>
</feature>
<dbReference type="FunFam" id="3.40.50.300:FF:000326">
    <property type="entry name" value="P-loop containing nucleoside triphosphate hydrolase"/>
    <property type="match status" value="1"/>
</dbReference>
<dbReference type="Pfam" id="PF13087">
    <property type="entry name" value="AAA_12"/>
    <property type="match status" value="1"/>
</dbReference>
<keyword evidence="4" id="KW-0677">Repeat</keyword>
<feature type="region of interest" description="Disordered" evidence="12">
    <location>
        <begin position="286"/>
        <end position="329"/>
    </location>
</feature>
<dbReference type="SUPFAM" id="SSF52540">
    <property type="entry name" value="P-loop containing nucleoside triphosphate hydrolases"/>
    <property type="match status" value="1"/>
</dbReference>
<evidence type="ECO:0000256" key="4">
    <source>
        <dbReference type="ARBA" id="ARBA00022737"/>
    </source>
</evidence>
<dbReference type="InterPro" id="IPR041677">
    <property type="entry name" value="DNA2/NAM7_AAA_11"/>
</dbReference>
<keyword evidence="2" id="KW-0963">Cytoplasm</keyword>
<keyword evidence="15" id="KW-1185">Reference proteome</keyword>
<feature type="compositionally biased region" description="Low complexity" evidence="12">
    <location>
        <begin position="107"/>
        <end position="132"/>
    </location>
</feature>
<dbReference type="GO" id="GO:0005524">
    <property type="term" value="F:ATP binding"/>
    <property type="evidence" value="ECO:0007669"/>
    <property type="project" value="UniProtKB-KW"/>
</dbReference>
<sequence length="1991" mass="228389">MSQQPTQPPPNDNDINILRYPTITPTNNKKPHKGGFIKIPITPNSTNDTIDPQNINQKTNTSLSTTTIDANVKPVVLNNTSPTDGKRNKPKKKNDASSNALNVGGQSSAASSSLDVVVPPSPSSEASASSSSTFSKKGREFKPSEHANKRFSQVLLMCGKCNSCLAANTLEASHMFSVFKDDRTRHAVLKDQNVIGNTLIEKETNFKFEKKNEKYRKTHMLYCKACNQKVGSRFPGNYPDTELPKRMFDGSDCKVSCKELNNDDGQDVVMNVEEWRTLSSSLRDYGLYPPRHVSSQDSSRNNSRDGSFKKDFNGKKPVESGTNENKFQKKEFNKKSFEKKNHQPNEPITSIPFISNNEVDNIFGRNNQGSSSSSPFIRNISPKFGQLSQARVQKDLPPKKEKKDYTIKTVKGIGFYIDNSLFNENQKEYFIKNLTQEEFKSIFNKGGLLEEQEVNFSIIEKLMKVFAHEQIELSTNKSLITPIFSHLMNSLFWRRVVKKYIVQDVIDDEQVKDLITVFHRCLEFCPQEAERVFIEELEKVYIDKFVSQDYQESIMAIKKRKQALKLANSKMDKGPLPEQQEINENDENEFEEISVFPTFNELTSNERFKVRNNVDGPYSSLREYIRTQILLLREDFIHPLKDGIQSFLSNNCNHRSISVFTDCQFVSVISSDNERELVHSLSFHYPWRRINWECTKKLAFGSLLCLFPQEGSGKNATIVKSEPIFVTVLDRKSVSKELIYVGLSRVEDFKRLSLVGKYVMFESPAYFAGVRPVIDSLNMILNETLIDQSKFTFYDEFIKLKQQTPPQYIERDSFMNLDVIKGDQRRSTQSDLSTGRKTNILSNWIEDNETFLDPSQNKAIQHVMRNRVSIVIGPPGCGKTFTGIEIAKLLKSHPDMKNRQLICITYTNHALDQFLEGLIDYFPDIVRIGSRSKSQNEKLLNRNLSKMRYLPQYLYVEKQKCEAELRRLSLTIGATELSIKNPDDSLLRHLAKSFVFNRALSKFPIHLYSKRNPPPETLQAMFRAWLGGDDLRRKESLQKNMQKAYRTANFFRVLQENNNETQEEDEEEEKLIIEEEPQREIIPQEEVIVEEVEDEIEEEIEAELINEEMRNIFGYEENEITNEVAITKMYEDLEDASDIQSETRAEIQKIEQIVKQCGDIYRIPLKKRISMLNPLRILNEKLLKARLIDLCHLRSHYENRKYEIIMDGDYDKLKTASVIGLTSTAASMNRQLLNRLKSPVYLIEEAAELLECQITSVLHPNVEHLIMIGDEKQLQPKVNSYYLEKNCDFTVSLFERLIRNGLEYSSLNVQQRMRPEVRELVDMFYEKLIDHESVKQFENVNGVSKNVCFIEHKKLEKTSDDVQSLTNPHEAEFLCKFSKYLLNVRQFKASQITILTPYRGQVILIKKTLRELLNQDLYRELRVSTVDDYQGEENEIILLSLVRSNNFENLGFVKITNRIIVSLSRAKKGLYIIGNHDLLRNNEDWRKVFARLKHSDRILDHLPLSCPTHSEERECIREPSDFDGVIWGGCKKPCTYRYPCGHICSLPCHHDSLHKERKCEKICGEKYEDCGHRCEDKCHHGKSCPKCKTKVDYKFVACGHVTKVACHLKNTTQLCKSTCNKLLGCGHNCRGQCGQCGLTGCGPCIATVKDYCETCKKPYERRCSEPRICTNRCTVKLSCGHACSGKCGECSTSGTHKVCGFKCERKLICGHICKAKHTCSNPCPKCEEICKFKCFHNIQCKLACHEMCHKCKEPCPIQCPHRKCTNLCHELCNVEPCNEKCPNICSKCNHQCMGLCGEPCPPCMYCDTLKKEEEEMWQCPISFYTFEDLIQSDDSRVYHLPECGHTIELESMDNCVKTFFDTEQGVSIKYLSCPVCRTPIFTSPRYQHSIKQSVERMENLKYVIYKKAEEEKERKQAIKAVSAGYASGHWFTCPNGHPYFIGDCGGAMQQSTCVDCGEQIGGSNHTLLASNRLATEIDGSTAPAWPTALNR</sequence>
<dbReference type="GO" id="GO:0005694">
    <property type="term" value="C:chromosome"/>
    <property type="evidence" value="ECO:0007669"/>
    <property type="project" value="UniProtKB-ARBA"/>
</dbReference>
<dbReference type="Pfam" id="PF13086">
    <property type="entry name" value="AAA_11"/>
    <property type="match status" value="1"/>
</dbReference>
<dbReference type="InterPro" id="IPR057373">
    <property type="entry name" value="ZNFX1"/>
</dbReference>
<dbReference type="InParanoid" id="D2VQH5"/>
<keyword evidence="5" id="KW-0547">Nucleotide-binding</keyword>
<dbReference type="InterPro" id="IPR000967">
    <property type="entry name" value="Znf_NFX1"/>
</dbReference>
<dbReference type="PANTHER" id="PTHR10887">
    <property type="entry name" value="DNA2/NAM7 HELICASE FAMILY"/>
    <property type="match status" value="1"/>
</dbReference>
<evidence type="ECO:0000256" key="2">
    <source>
        <dbReference type="ARBA" id="ARBA00022490"/>
    </source>
</evidence>
<feature type="compositionally biased region" description="Polar residues" evidence="12">
    <location>
        <begin position="96"/>
        <end position="106"/>
    </location>
</feature>
<dbReference type="InterPro" id="IPR041679">
    <property type="entry name" value="DNA2/NAM7-like_C"/>
</dbReference>
<feature type="compositionally biased region" description="Basic and acidic residues" evidence="12">
    <location>
        <begin position="302"/>
        <end position="318"/>
    </location>
</feature>
<dbReference type="InterPro" id="IPR003593">
    <property type="entry name" value="AAA+_ATPase"/>
</dbReference>
<dbReference type="InterPro" id="IPR047187">
    <property type="entry name" value="SF1_C_Upf1"/>
</dbReference>
<organism evidence="15">
    <name type="scientific">Naegleria gruberi</name>
    <name type="common">Amoeba</name>
    <dbReference type="NCBI Taxonomy" id="5762"/>
    <lineage>
        <taxon>Eukaryota</taxon>
        <taxon>Discoba</taxon>
        <taxon>Heterolobosea</taxon>
        <taxon>Tetramitia</taxon>
        <taxon>Eutetramitia</taxon>
        <taxon>Vahlkampfiidae</taxon>
        <taxon>Naegleria</taxon>
    </lineage>
</organism>
<feature type="region of interest" description="Disordered" evidence="12">
    <location>
        <begin position="1"/>
        <end position="143"/>
    </location>
</feature>
<dbReference type="KEGG" id="ngr:NAEGRDRAFT_80873"/>
<dbReference type="VEuPathDB" id="AmoebaDB:NAEGRDRAFT_80873"/>
<evidence type="ECO:0000256" key="9">
    <source>
        <dbReference type="ARBA" id="ARBA00022833"/>
    </source>
</evidence>
<evidence type="ECO:0000256" key="8">
    <source>
        <dbReference type="ARBA" id="ARBA00022806"/>
    </source>
</evidence>
<accession>D2VQH5</accession>
<dbReference type="GO" id="GO:0016787">
    <property type="term" value="F:hydrolase activity"/>
    <property type="evidence" value="ECO:0007669"/>
    <property type="project" value="UniProtKB-KW"/>
</dbReference>
<keyword evidence="7" id="KW-0378">Hydrolase</keyword>
<feature type="compositionally biased region" description="Pro residues" evidence="12">
    <location>
        <begin position="1"/>
        <end position="11"/>
    </location>
</feature>